<comment type="caution">
    <text evidence="2">The sequence shown here is derived from an EMBL/GenBank/DDBJ whole genome shotgun (WGS) entry which is preliminary data.</text>
</comment>
<keyword evidence="1" id="KW-0732">Signal</keyword>
<evidence type="ECO:0000256" key="1">
    <source>
        <dbReference type="SAM" id="SignalP"/>
    </source>
</evidence>
<accession>A0AAW0TA24</accession>
<evidence type="ECO:0008006" key="4">
    <source>
        <dbReference type="Google" id="ProtNLM"/>
    </source>
</evidence>
<protein>
    <recommendedName>
        <fullName evidence="4">Activin types I and II receptor domain-containing protein</fullName>
    </recommendedName>
</protein>
<proteinExistence type="predicted"/>
<organism evidence="2 3">
    <name type="scientific">Scylla paramamosain</name>
    <name type="common">Mud crab</name>
    <dbReference type="NCBI Taxonomy" id="85552"/>
    <lineage>
        <taxon>Eukaryota</taxon>
        <taxon>Metazoa</taxon>
        <taxon>Ecdysozoa</taxon>
        <taxon>Arthropoda</taxon>
        <taxon>Crustacea</taxon>
        <taxon>Multicrustacea</taxon>
        <taxon>Malacostraca</taxon>
        <taxon>Eumalacostraca</taxon>
        <taxon>Eucarida</taxon>
        <taxon>Decapoda</taxon>
        <taxon>Pleocyemata</taxon>
        <taxon>Brachyura</taxon>
        <taxon>Eubrachyura</taxon>
        <taxon>Portunoidea</taxon>
        <taxon>Portunidae</taxon>
        <taxon>Portuninae</taxon>
        <taxon>Scylla</taxon>
    </lineage>
</organism>
<feature type="chain" id="PRO_5043765959" description="Activin types I and II receptor domain-containing protein" evidence="1">
    <location>
        <begin position="26"/>
        <end position="118"/>
    </location>
</feature>
<dbReference type="EMBL" id="JARAKH010000036">
    <property type="protein sequence ID" value="KAK8383567.1"/>
    <property type="molecule type" value="Genomic_DNA"/>
</dbReference>
<feature type="signal peptide" evidence="1">
    <location>
        <begin position="1"/>
        <end position="25"/>
    </location>
</feature>
<evidence type="ECO:0000313" key="3">
    <source>
        <dbReference type="Proteomes" id="UP001487740"/>
    </source>
</evidence>
<evidence type="ECO:0000313" key="2">
    <source>
        <dbReference type="EMBL" id="KAK8383567.1"/>
    </source>
</evidence>
<sequence length="118" mass="12427">MSISFSSRTLLVVLTAFAIMNAVAAFMCYTKTIGEDDTSVAFCSSSTCYSKGGSVGNSKDAMKGCSEEPHEDGCMETGIPGIASAHICYCSTPLCNSAFTPSIVLPLLVLPAMLQYFL</sequence>
<keyword evidence="3" id="KW-1185">Reference proteome</keyword>
<gene>
    <name evidence="2" type="ORF">O3P69_015794</name>
</gene>
<name>A0AAW0TA24_SCYPA</name>
<dbReference type="AlphaFoldDB" id="A0AAW0TA24"/>
<dbReference type="Proteomes" id="UP001487740">
    <property type="component" value="Unassembled WGS sequence"/>
</dbReference>
<reference evidence="2 3" key="1">
    <citation type="submission" date="2023-03" db="EMBL/GenBank/DDBJ databases">
        <title>High-quality genome of Scylla paramamosain provides insights in environmental adaptation.</title>
        <authorList>
            <person name="Zhang L."/>
        </authorList>
    </citation>
    <scope>NUCLEOTIDE SEQUENCE [LARGE SCALE GENOMIC DNA]</scope>
    <source>
        <strain evidence="2">LZ_2023a</strain>
        <tissue evidence="2">Muscle</tissue>
    </source>
</reference>